<dbReference type="PRINTS" id="PR00455">
    <property type="entry name" value="HTHTETR"/>
</dbReference>
<dbReference type="AlphaFoldDB" id="A0A495JD78"/>
<dbReference type="Gene3D" id="1.10.357.10">
    <property type="entry name" value="Tetracycline Repressor, domain 2"/>
    <property type="match status" value="1"/>
</dbReference>
<dbReference type="InterPro" id="IPR009057">
    <property type="entry name" value="Homeodomain-like_sf"/>
</dbReference>
<dbReference type="PANTHER" id="PTHR47506:SF1">
    <property type="entry name" value="HTH-TYPE TRANSCRIPTIONAL REGULATOR YJDC"/>
    <property type="match status" value="1"/>
</dbReference>
<reference evidence="7 8" key="1">
    <citation type="submission" date="2018-10" db="EMBL/GenBank/DDBJ databases">
        <title>Sequencing the genomes of 1000 actinobacteria strains.</title>
        <authorList>
            <person name="Klenk H.-P."/>
        </authorList>
    </citation>
    <scope>NUCLEOTIDE SEQUENCE [LARGE SCALE GENOMIC DNA]</scope>
    <source>
        <strain evidence="7 8">DSM 45175</strain>
    </source>
</reference>
<protein>
    <submittedName>
        <fullName evidence="7">TetR family transcriptional regulator</fullName>
    </submittedName>
</protein>
<dbReference type="InterPro" id="IPR001647">
    <property type="entry name" value="HTH_TetR"/>
</dbReference>
<name>A0A495JD78_9ACTN</name>
<dbReference type="GO" id="GO:0003677">
    <property type="term" value="F:DNA binding"/>
    <property type="evidence" value="ECO:0007669"/>
    <property type="project" value="UniProtKB-UniRule"/>
</dbReference>
<dbReference type="PROSITE" id="PS50977">
    <property type="entry name" value="HTH_TETR_2"/>
    <property type="match status" value="1"/>
</dbReference>
<feature type="DNA-binding region" description="H-T-H motif" evidence="4">
    <location>
        <begin position="38"/>
        <end position="57"/>
    </location>
</feature>
<feature type="region of interest" description="Disordered" evidence="5">
    <location>
        <begin position="201"/>
        <end position="221"/>
    </location>
</feature>
<dbReference type="SUPFAM" id="SSF48498">
    <property type="entry name" value="Tetracyclin repressor-like, C-terminal domain"/>
    <property type="match status" value="1"/>
</dbReference>
<evidence type="ECO:0000313" key="8">
    <source>
        <dbReference type="Proteomes" id="UP000277671"/>
    </source>
</evidence>
<evidence type="ECO:0000259" key="6">
    <source>
        <dbReference type="PROSITE" id="PS50977"/>
    </source>
</evidence>
<gene>
    <name evidence="7" type="ORF">BDK92_1059</name>
</gene>
<comment type="caution">
    <text evidence="7">The sequence shown here is derived from an EMBL/GenBank/DDBJ whole genome shotgun (WGS) entry which is preliminary data.</text>
</comment>
<evidence type="ECO:0000256" key="1">
    <source>
        <dbReference type="ARBA" id="ARBA00023015"/>
    </source>
</evidence>
<evidence type="ECO:0000256" key="4">
    <source>
        <dbReference type="PROSITE-ProRule" id="PRU00335"/>
    </source>
</evidence>
<accession>A0A495JD78</accession>
<evidence type="ECO:0000256" key="3">
    <source>
        <dbReference type="ARBA" id="ARBA00023163"/>
    </source>
</evidence>
<evidence type="ECO:0000313" key="7">
    <source>
        <dbReference type="EMBL" id="RKR86793.1"/>
    </source>
</evidence>
<dbReference type="EMBL" id="RBKT01000001">
    <property type="protein sequence ID" value="RKR86793.1"/>
    <property type="molecule type" value="Genomic_DNA"/>
</dbReference>
<dbReference type="Pfam" id="PF16925">
    <property type="entry name" value="TetR_C_13"/>
    <property type="match status" value="1"/>
</dbReference>
<evidence type="ECO:0000256" key="5">
    <source>
        <dbReference type="SAM" id="MobiDB-lite"/>
    </source>
</evidence>
<keyword evidence="3" id="KW-0804">Transcription</keyword>
<keyword evidence="8" id="KW-1185">Reference proteome</keyword>
<evidence type="ECO:0000256" key="2">
    <source>
        <dbReference type="ARBA" id="ARBA00023125"/>
    </source>
</evidence>
<sequence length="221" mass="23778">MATAEATAPASRGGRGARDRILKAAVELFSRDGIHATGIAKLTGAAHVSTRTLYQHFPSKEALVSAYLERIESEPDGPAQVETALQREDLTPRERLIELFAEGSDDSRSEAVVRGCPFHNAVVEAAGTMPEATAFVERHKKELTARLIDNAAAAGAHDPEDLGRQLAVLFEGARALSTSLNDPRPFQDARTLATMLIEQATGHADEAPHRTDAPPRLISRN</sequence>
<feature type="compositionally biased region" description="Basic and acidic residues" evidence="5">
    <location>
        <begin position="203"/>
        <end position="213"/>
    </location>
</feature>
<dbReference type="Proteomes" id="UP000277671">
    <property type="component" value="Unassembled WGS sequence"/>
</dbReference>
<dbReference type="OrthoDB" id="4214267at2"/>
<dbReference type="SUPFAM" id="SSF46689">
    <property type="entry name" value="Homeodomain-like"/>
    <property type="match status" value="1"/>
</dbReference>
<dbReference type="InterPro" id="IPR036271">
    <property type="entry name" value="Tet_transcr_reg_TetR-rel_C_sf"/>
</dbReference>
<keyword evidence="1" id="KW-0805">Transcription regulation</keyword>
<dbReference type="PANTHER" id="PTHR47506">
    <property type="entry name" value="TRANSCRIPTIONAL REGULATORY PROTEIN"/>
    <property type="match status" value="1"/>
</dbReference>
<feature type="domain" description="HTH tetR-type" evidence="6">
    <location>
        <begin position="15"/>
        <end position="75"/>
    </location>
</feature>
<dbReference type="Pfam" id="PF00440">
    <property type="entry name" value="TetR_N"/>
    <property type="match status" value="1"/>
</dbReference>
<keyword evidence="2 4" id="KW-0238">DNA-binding</keyword>
<dbReference type="InterPro" id="IPR011075">
    <property type="entry name" value="TetR_C"/>
</dbReference>
<organism evidence="7 8">
    <name type="scientific">Micromonospora pisi</name>
    <dbReference type="NCBI Taxonomy" id="589240"/>
    <lineage>
        <taxon>Bacteria</taxon>
        <taxon>Bacillati</taxon>
        <taxon>Actinomycetota</taxon>
        <taxon>Actinomycetes</taxon>
        <taxon>Micromonosporales</taxon>
        <taxon>Micromonosporaceae</taxon>
        <taxon>Micromonospora</taxon>
    </lineage>
</organism>
<proteinExistence type="predicted"/>